<organism evidence="2 3">
    <name type="scientific">Phaseolus angularis</name>
    <name type="common">Azuki bean</name>
    <name type="synonym">Vigna angularis</name>
    <dbReference type="NCBI Taxonomy" id="3914"/>
    <lineage>
        <taxon>Eukaryota</taxon>
        <taxon>Viridiplantae</taxon>
        <taxon>Streptophyta</taxon>
        <taxon>Embryophyta</taxon>
        <taxon>Tracheophyta</taxon>
        <taxon>Spermatophyta</taxon>
        <taxon>Magnoliopsida</taxon>
        <taxon>eudicotyledons</taxon>
        <taxon>Gunneridae</taxon>
        <taxon>Pentapetalae</taxon>
        <taxon>rosids</taxon>
        <taxon>fabids</taxon>
        <taxon>Fabales</taxon>
        <taxon>Fabaceae</taxon>
        <taxon>Papilionoideae</taxon>
        <taxon>50 kb inversion clade</taxon>
        <taxon>NPAAA clade</taxon>
        <taxon>indigoferoid/millettioid clade</taxon>
        <taxon>Phaseoleae</taxon>
        <taxon>Vigna</taxon>
    </lineage>
</organism>
<sequence length="178" mass="19401">MPGRFSPANERLPSKSGRSSSESGRSPSERTLVQRVDARRPANERSSPSDARPAKKPASGRSPSERTLVQRVDACRPVNERSSPSENARPANSGLDARLAINGRSPSDGLSPSDGRSPSEKSLTALLFKNAIQRQKWRLEGRRPEDAAELVLGASKVENHQFPPFNPCFIASMMYTCS</sequence>
<feature type="compositionally biased region" description="Low complexity" evidence="1">
    <location>
        <begin position="14"/>
        <end position="26"/>
    </location>
</feature>
<evidence type="ECO:0000256" key="1">
    <source>
        <dbReference type="SAM" id="MobiDB-lite"/>
    </source>
</evidence>
<feature type="region of interest" description="Disordered" evidence="1">
    <location>
        <begin position="1"/>
        <end position="121"/>
    </location>
</feature>
<evidence type="ECO:0000313" key="2">
    <source>
        <dbReference type="EMBL" id="KOM43463.1"/>
    </source>
</evidence>
<name>A0A0L9UL54_PHAAN</name>
<dbReference type="Proteomes" id="UP000053144">
    <property type="component" value="Chromosome 5"/>
</dbReference>
<dbReference type="AlphaFoldDB" id="A0A0L9UL54"/>
<gene>
    <name evidence="2" type="ORF">LR48_Vigan05g106700</name>
</gene>
<protein>
    <submittedName>
        <fullName evidence="2">Uncharacterized protein</fullName>
    </submittedName>
</protein>
<proteinExistence type="predicted"/>
<dbReference type="EMBL" id="CM003375">
    <property type="protein sequence ID" value="KOM43463.1"/>
    <property type="molecule type" value="Genomic_DNA"/>
</dbReference>
<reference evidence="3" key="1">
    <citation type="journal article" date="2015" name="Proc. Natl. Acad. Sci. U.S.A.">
        <title>Genome sequencing of adzuki bean (Vigna angularis) provides insight into high starch and low fat accumulation and domestication.</title>
        <authorList>
            <person name="Yang K."/>
            <person name="Tian Z."/>
            <person name="Chen C."/>
            <person name="Luo L."/>
            <person name="Zhao B."/>
            <person name="Wang Z."/>
            <person name="Yu L."/>
            <person name="Li Y."/>
            <person name="Sun Y."/>
            <person name="Li W."/>
            <person name="Chen Y."/>
            <person name="Li Y."/>
            <person name="Zhang Y."/>
            <person name="Ai D."/>
            <person name="Zhao J."/>
            <person name="Shang C."/>
            <person name="Ma Y."/>
            <person name="Wu B."/>
            <person name="Wang M."/>
            <person name="Gao L."/>
            <person name="Sun D."/>
            <person name="Zhang P."/>
            <person name="Guo F."/>
            <person name="Wang W."/>
            <person name="Li Y."/>
            <person name="Wang J."/>
            <person name="Varshney R.K."/>
            <person name="Wang J."/>
            <person name="Ling H.Q."/>
            <person name="Wan P."/>
        </authorList>
    </citation>
    <scope>NUCLEOTIDE SEQUENCE</scope>
    <source>
        <strain evidence="3">cv. Jingnong 6</strain>
    </source>
</reference>
<evidence type="ECO:0000313" key="3">
    <source>
        <dbReference type="Proteomes" id="UP000053144"/>
    </source>
</evidence>
<dbReference type="Gramene" id="KOM43463">
    <property type="protein sequence ID" value="KOM43463"/>
    <property type="gene ID" value="LR48_Vigan05g106700"/>
</dbReference>
<accession>A0A0L9UL54</accession>
<feature type="compositionally biased region" description="Polar residues" evidence="1">
    <location>
        <begin position="104"/>
        <end position="121"/>
    </location>
</feature>